<accession>A0A2S2Q6F0</accession>
<feature type="transmembrane region" description="Helical" evidence="1">
    <location>
        <begin position="74"/>
        <end position="96"/>
    </location>
</feature>
<feature type="transmembrane region" description="Helical" evidence="1">
    <location>
        <begin position="6"/>
        <end position="27"/>
    </location>
</feature>
<evidence type="ECO:0000256" key="1">
    <source>
        <dbReference type="SAM" id="Phobius"/>
    </source>
</evidence>
<dbReference type="AlphaFoldDB" id="A0A2S2Q6F0"/>
<evidence type="ECO:0000313" key="2">
    <source>
        <dbReference type="EMBL" id="MBY73323.1"/>
    </source>
</evidence>
<protein>
    <submittedName>
        <fullName evidence="2">Uncharacterized protein</fullName>
    </submittedName>
</protein>
<organism evidence="2">
    <name type="scientific">Sipha flava</name>
    <name type="common">yellow sugarcane aphid</name>
    <dbReference type="NCBI Taxonomy" id="143950"/>
    <lineage>
        <taxon>Eukaryota</taxon>
        <taxon>Metazoa</taxon>
        <taxon>Ecdysozoa</taxon>
        <taxon>Arthropoda</taxon>
        <taxon>Hexapoda</taxon>
        <taxon>Insecta</taxon>
        <taxon>Pterygota</taxon>
        <taxon>Neoptera</taxon>
        <taxon>Paraneoptera</taxon>
        <taxon>Hemiptera</taxon>
        <taxon>Sternorrhyncha</taxon>
        <taxon>Aphidomorpha</taxon>
        <taxon>Aphidoidea</taxon>
        <taxon>Aphididae</taxon>
        <taxon>Sipha</taxon>
    </lineage>
</organism>
<keyword evidence="1" id="KW-0812">Transmembrane</keyword>
<keyword evidence="1" id="KW-0472">Membrane</keyword>
<gene>
    <name evidence="2" type="ORF">g.153052</name>
</gene>
<reference evidence="2" key="1">
    <citation type="submission" date="2018-04" db="EMBL/GenBank/DDBJ databases">
        <title>Transcriptome assembly of Sipha flava.</title>
        <authorList>
            <person name="Scully E.D."/>
            <person name="Geib S.M."/>
            <person name="Palmer N.A."/>
            <person name="Koch K."/>
            <person name="Bradshaw J."/>
            <person name="Heng-Moss T."/>
            <person name="Sarath G."/>
        </authorList>
    </citation>
    <scope>NUCLEOTIDE SEQUENCE</scope>
</reference>
<name>A0A2S2Q6F0_9HEMI</name>
<keyword evidence="1" id="KW-1133">Transmembrane helix</keyword>
<proteinExistence type="predicted"/>
<dbReference type="EMBL" id="GGMS01004120">
    <property type="protein sequence ID" value="MBY73323.1"/>
    <property type="molecule type" value="Transcribed_RNA"/>
</dbReference>
<sequence length="123" mass="13805">MFDAVQSYSALCALFRFAFVVLQLVLVKTPRLVNTWHRWKDTSQCLLLNHGVMSLMRRCVQLPFVEVVHCRCQLLSSAFLAVTLSVLVHIMLLSLASEARGACQILLPLRLSKLCDSSTLLSV</sequence>